<dbReference type="AlphaFoldDB" id="A0A0E9T4M2"/>
<name>A0A0E9T4M2_ANGAN</name>
<proteinExistence type="predicted"/>
<reference evidence="1" key="2">
    <citation type="journal article" date="2015" name="Fish Shellfish Immunol.">
        <title>Early steps in the European eel (Anguilla anguilla)-Vibrio vulnificus interaction in the gills: Role of the RtxA13 toxin.</title>
        <authorList>
            <person name="Callol A."/>
            <person name="Pajuelo D."/>
            <person name="Ebbesson L."/>
            <person name="Teles M."/>
            <person name="MacKenzie S."/>
            <person name="Amaro C."/>
        </authorList>
    </citation>
    <scope>NUCLEOTIDE SEQUENCE</scope>
</reference>
<protein>
    <submittedName>
        <fullName evidence="1">Uncharacterized protein</fullName>
    </submittedName>
</protein>
<sequence length="27" mass="3332">MLPWFEDNHFSQTMQIKFLVFLVVFTI</sequence>
<evidence type="ECO:0000313" key="1">
    <source>
        <dbReference type="EMBL" id="JAH47915.1"/>
    </source>
</evidence>
<accession>A0A0E9T4M2</accession>
<dbReference type="EMBL" id="GBXM01060662">
    <property type="protein sequence ID" value="JAH47915.1"/>
    <property type="molecule type" value="Transcribed_RNA"/>
</dbReference>
<reference evidence="1" key="1">
    <citation type="submission" date="2014-11" db="EMBL/GenBank/DDBJ databases">
        <authorList>
            <person name="Amaro Gonzalez C."/>
        </authorList>
    </citation>
    <scope>NUCLEOTIDE SEQUENCE</scope>
</reference>
<organism evidence="1">
    <name type="scientific">Anguilla anguilla</name>
    <name type="common">European freshwater eel</name>
    <name type="synonym">Muraena anguilla</name>
    <dbReference type="NCBI Taxonomy" id="7936"/>
    <lineage>
        <taxon>Eukaryota</taxon>
        <taxon>Metazoa</taxon>
        <taxon>Chordata</taxon>
        <taxon>Craniata</taxon>
        <taxon>Vertebrata</taxon>
        <taxon>Euteleostomi</taxon>
        <taxon>Actinopterygii</taxon>
        <taxon>Neopterygii</taxon>
        <taxon>Teleostei</taxon>
        <taxon>Anguilliformes</taxon>
        <taxon>Anguillidae</taxon>
        <taxon>Anguilla</taxon>
    </lineage>
</organism>